<keyword evidence="2" id="KW-1185">Reference proteome</keyword>
<sequence>MESILREEMISHKKKYGLFSYKQFGFISGRTKVADHGYHMYTTIKKTTVEKDRGVVIDDKLTFSDHLTEKINKANKIKNFCSSRCTYIQGSVHC</sequence>
<evidence type="ECO:0000313" key="1">
    <source>
        <dbReference type="EMBL" id="KAG7164888.1"/>
    </source>
</evidence>
<dbReference type="EMBL" id="JAHLQT010024908">
    <property type="protein sequence ID" value="KAG7164888.1"/>
    <property type="molecule type" value="Genomic_DNA"/>
</dbReference>
<dbReference type="Proteomes" id="UP000747542">
    <property type="component" value="Unassembled WGS sequence"/>
</dbReference>
<organism evidence="1 2">
    <name type="scientific">Homarus americanus</name>
    <name type="common">American lobster</name>
    <dbReference type="NCBI Taxonomy" id="6706"/>
    <lineage>
        <taxon>Eukaryota</taxon>
        <taxon>Metazoa</taxon>
        <taxon>Ecdysozoa</taxon>
        <taxon>Arthropoda</taxon>
        <taxon>Crustacea</taxon>
        <taxon>Multicrustacea</taxon>
        <taxon>Malacostraca</taxon>
        <taxon>Eumalacostraca</taxon>
        <taxon>Eucarida</taxon>
        <taxon>Decapoda</taxon>
        <taxon>Pleocyemata</taxon>
        <taxon>Astacidea</taxon>
        <taxon>Nephropoidea</taxon>
        <taxon>Nephropidae</taxon>
        <taxon>Homarus</taxon>
    </lineage>
</organism>
<gene>
    <name evidence="1" type="ORF">Hamer_G017290</name>
</gene>
<evidence type="ECO:0000313" key="2">
    <source>
        <dbReference type="Proteomes" id="UP000747542"/>
    </source>
</evidence>
<feature type="non-terminal residue" evidence="1">
    <location>
        <position position="1"/>
    </location>
</feature>
<comment type="caution">
    <text evidence="1">The sequence shown here is derived from an EMBL/GenBank/DDBJ whole genome shotgun (WGS) entry which is preliminary data.</text>
</comment>
<proteinExistence type="predicted"/>
<accession>A0A8J5MUW0</accession>
<protein>
    <submittedName>
        <fullName evidence="1">Uncharacterized protein</fullName>
    </submittedName>
</protein>
<dbReference type="AlphaFoldDB" id="A0A8J5MUW0"/>
<name>A0A8J5MUW0_HOMAM</name>
<reference evidence="1" key="1">
    <citation type="journal article" date="2021" name="Sci. Adv.">
        <title>The American lobster genome reveals insights on longevity, neural, and immune adaptations.</title>
        <authorList>
            <person name="Polinski J.M."/>
            <person name="Zimin A.V."/>
            <person name="Clark K.F."/>
            <person name="Kohn A.B."/>
            <person name="Sadowski N."/>
            <person name="Timp W."/>
            <person name="Ptitsyn A."/>
            <person name="Khanna P."/>
            <person name="Romanova D.Y."/>
            <person name="Williams P."/>
            <person name="Greenwood S.J."/>
            <person name="Moroz L.L."/>
            <person name="Walt D.R."/>
            <person name="Bodnar A.G."/>
        </authorList>
    </citation>
    <scope>NUCLEOTIDE SEQUENCE</scope>
    <source>
        <strain evidence="1">GMGI-L3</strain>
    </source>
</reference>